<feature type="region of interest" description="Disordered" evidence="4">
    <location>
        <begin position="1"/>
        <end position="23"/>
    </location>
</feature>
<proteinExistence type="inferred from homology"/>
<evidence type="ECO:0000256" key="3">
    <source>
        <dbReference type="ARBA" id="ARBA00022490"/>
    </source>
</evidence>
<dbReference type="Pfam" id="PF20772">
    <property type="entry name" value="TACO1_YebC_N"/>
    <property type="match status" value="1"/>
</dbReference>
<dbReference type="GO" id="GO:0005739">
    <property type="term" value="C:mitochondrion"/>
    <property type="evidence" value="ECO:0007669"/>
    <property type="project" value="UniProtKB-SubCell"/>
</dbReference>
<evidence type="ECO:0008006" key="9">
    <source>
        <dbReference type="Google" id="ProtNLM"/>
    </source>
</evidence>
<dbReference type="InterPro" id="IPR002876">
    <property type="entry name" value="Transcrip_reg_TACO1-like"/>
</dbReference>
<dbReference type="PANTHER" id="PTHR12532">
    <property type="entry name" value="TRANSLATIONAL ACTIVATOR OF CYTOCHROME C OXIDASE 1"/>
    <property type="match status" value="1"/>
</dbReference>
<feature type="domain" description="TACO1/YebC-like N-terminal" evidence="6">
    <location>
        <begin position="5"/>
        <end position="75"/>
    </location>
</feature>
<comment type="subcellular location">
    <subcellularLocation>
        <location evidence="1">Mitochondrion</location>
    </subcellularLocation>
</comment>
<evidence type="ECO:0000256" key="1">
    <source>
        <dbReference type="ARBA" id="ARBA00004173"/>
    </source>
</evidence>
<organism evidence="7 8">
    <name type="scientific">Bemisia tabaci</name>
    <name type="common">Sweetpotato whitefly</name>
    <name type="synonym">Aleurodes tabaci</name>
    <dbReference type="NCBI Taxonomy" id="7038"/>
    <lineage>
        <taxon>Eukaryota</taxon>
        <taxon>Metazoa</taxon>
        <taxon>Ecdysozoa</taxon>
        <taxon>Arthropoda</taxon>
        <taxon>Hexapoda</taxon>
        <taxon>Insecta</taxon>
        <taxon>Pterygota</taxon>
        <taxon>Neoptera</taxon>
        <taxon>Paraneoptera</taxon>
        <taxon>Hemiptera</taxon>
        <taxon>Sternorrhyncha</taxon>
        <taxon>Aleyrodoidea</taxon>
        <taxon>Aleyrodidae</taxon>
        <taxon>Aleyrodinae</taxon>
        <taxon>Bemisia</taxon>
    </lineage>
</organism>
<gene>
    <name evidence="7" type="ORF">BEMITA_LOCUS12696</name>
</gene>
<dbReference type="InterPro" id="IPR049083">
    <property type="entry name" value="TACO1_YebC_N"/>
</dbReference>
<sequence>MSGHSHFGNIQHRKGRQDQKRSKNFEKCIREITVAAKMGLPDPNANPRLRQAIQAARKENLPRDKIEAAIKNAIGNAAKENYEEVQYEAYGPSGTALMIKVQTDNRNRISGYLRRVFNQRGGNLGDSGTVKHLFDHVGLIVYRTNETQFDDIYEFASDLDVIDIEEDADVGIAEITCDMKQFGVIRDALYKKFGDPELARLTWKPKNLVEITDKKLGDKLARLIEALEDIDDVQYVETNFSLPDRGETKD</sequence>
<dbReference type="InterPro" id="IPR026564">
    <property type="entry name" value="Transcrip_reg_TACO1-like_dom3"/>
</dbReference>
<dbReference type="SUPFAM" id="SSF75625">
    <property type="entry name" value="YebC-like"/>
    <property type="match status" value="1"/>
</dbReference>
<reference evidence="7" key="1">
    <citation type="submission" date="2021-12" db="EMBL/GenBank/DDBJ databases">
        <authorList>
            <person name="King R."/>
        </authorList>
    </citation>
    <scope>NUCLEOTIDE SEQUENCE</scope>
</reference>
<dbReference type="Gene3D" id="1.10.10.200">
    <property type="match status" value="1"/>
</dbReference>
<evidence type="ECO:0000256" key="4">
    <source>
        <dbReference type="SAM" id="MobiDB-lite"/>
    </source>
</evidence>
<dbReference type="InterPro" id="IPR048300">
    <property type="entry name" value="TACO1_YebC-like_2nd/3rd_dom"/>
</dbReference>
<dbReference type="Proteomes" id="UP001152759">
    <property type="component" value="Chromosome 8"/>
</dbReference>
<evidence type="ECO:0000313" key="8">
    <source>
        <dbReference type="Proteomes" id="UP001152759"/>
    </source>
</evidence>
<dbReference type="Pfam" id="PF01709">
    <property type="entry name" value="Transcrip_reg"/>
    <property type="match status" value="1"/>
</dbReference>
<evidence type="ECO:0000259" key="5">
    <source>
        <dbReference type="Pfam" id="PF01709"/>
    </source>
</evidence>
<keyword evidence="8" id="KW-1185">Reference proteome</keyword>
<comment type="similarity">
    <text evidence="2">Belongs to the TACO1 family.</text>
</comment>
<dbReference type="NCBIfam" id="TIGR01033">
    <property type="entry name" value="YebC/PmpR family DNA-binding transcriptional regulator"/>
    <property type="match status" value="1"/>
</dbReference>
<protein>
    <recommendedName>
        <fullName evidence="9">Transcriptional regulatory protein</fullName>
    </recommendedName>
</protein>
<feature type="domain" description="TACO1/YebC-like second and third" evidence="5">
    <location>
        <begin position="82"/>
        <end position="240"/>
    </location>
</feature>
<dbReference type="NCBIfam" id="NF009044">
    <property type="entry name" value="PRK12378.1"/>
    <property type="match status" value="1"/>
</dbReference>
<evidence type="ECO:0000313" key="7">
    <source>
        <dbReference type="EMBL" id="CAH0776632.1"/>
    </source>
</evidence>
<keyword evidence="3" id="KW-0963">Cytoplasm</keyword>
<dbReference type="FunFam" id="1.10.10.200:FF:000002">
    <property type="entry name" value="Probable transcriptional regulatory protein CLM62_37755"/>
    <property type="match status" value="1"/>
</dbReference>
<dbReference type="NCBIfam" id="NF001030">
    <property type="entry name" value="PRK00110.1"/>
    <property type="match status" value="1"/>
</dbReference>
<dbReference type="AlphaFoldDB" id="A0A9P0CBJ3"/>
<dbReference type="EMBL" id="OU963869">
    <property type="protein sequence ID" value="CAH0776632.1"/>
    <property type="molecule type" value="Genomic_DNA"/>
</dbReference>
<evidence type="ECO:0000259" key="6">
    <source>
        <dbReference type="Pfam" id="PF20772"/>
    </source>
</evidence>
<dbReference type="HAMAP" id="MF_00693">
    <property type="entry name" value="Transcrip_reg_TACO1"/>
    <property type="match status" value="1"/>
</dbReference>
<accession>A0A9P0CBJ3</accession>
<name>A0A9P0CBJ3_BEMTA</name>
<dbReference type="InterPro" id="IPR029072">
    <property type="entry name" value="YebC-like"/>
</dbReference>
<dbReference type="Gene3D" id="3.30.70.980">
    <property type="match status" value="2"/>
</dbReference>
<evidence type="ECO:0000256" key="2">
    <source>
        <dbReference type="ARBA" id="ARBA00008724"/>
    </source>
</evidence>
<dbReference type="PANTHER" id="PTHR12532:SF11">
    <property type="match status" value="1"/>
</dbReference>
<dbReference type="InterPro" id="IPR017856">
    <property type="entry name" value="Integrase-like_N"/>
</dbReference>